<gene>
    <name evidence="1" type="ORF">Sp14A_09210</name>
</gene>
<sequence>MITEEMKTTTETILMTYLMDMVTWLIGQKNINQDMARLDKEEMLTVLKNDYDDFKVDQPTEYDEELMTAITTLEKLSETQFQELKMTILSWEPIRTTSKTAL</sequence>
<organism evidence="1 2">
    <name type="scientific">Streptococcus pluranimalium</name>
    <dbReference type="NCBI Taxonomy" id="82348"/>
    <lineage>
        <taxon>Bacteria</taxon>
        <taxon>Bacillati</taxon>
        <taxon>Bacillota</taxon>
        <taxon>Bacilli</taxon>
        <taxon>Lactobacillales</taxon>
        <taxon>Streptococcaceae</taxon>
        <taxon>Streptococcus</taxon>
    </lineage>
</organism>
<evidence type="ECO:0000313" key="2">
    <source>
        <dbReference type="Proteomes" id="UP000255411"/>
    </source>
</evidence>
<dbReference type="AlphaFoldDB" id="A0A345VJE0"/>
<evidence type="ECO:0000313" key="1">
    <source>
        <dbReference type="EMBL" id="AXJ12842.1"/>
    </source>
</evidence>
<reference evidence="1 2" key="1">
    <citation type="submission" date="2017-07" db="EMBL/GenBank/DDBJ databases">
        <title>Streptococcus pluranimalium as cause of bovine abortion.</title>
        <authorList>
            <person name="Rodriguez Campos S."/>
            <person name="Gobeli Brawand S."/>
            <person name="Brodard I."/>
            <person name="Rychener L."/>
            <person name="Perreten V."/>
        </authorList>
    </citation>
    <scope>NUCLEOTIDE SEQUENCE [LARGE SCALE GENOMIC DNA]</scope>
    <source>
        <strain evidence="1 2">14A0014</strain>
    </source>
</reference>
<dbReference type="EMBL" id="CP022601">
    <property type="protein sequence ID" value="AXJ12842.1"/>
    <property type="molecule type" value="Genomic_DNA"/>
</dbReference>
<name>A0A345VJE0_9STRE</name>
<proteinExistence type="predicted"/>
<dbReference type="RefSeq" id="WP_115130071.1">
    <property type="nucleotide sequence ID" value="NZ_CP022601.1"/>
</dbReference>
<protein>
    <submittedName>
        <fullName evidence="1">Uncharacterized protein</fullName>
    </submittedName>
</protein>
<dbReference type="Proteomes" id="UP000255411">
    <property type="component" value="Chromosome"/>
</dbReference>
<accession>A0A345VJE0</accession>